<dbReference type="InterPro" id="IPR013324">
    <property type="entry name" value="RNA_pol_sigma_r3/r4-like"/>
</dbReference>
<keyword evidence="2" id="KW-1185">Reference proteome</keyword>
<dbReference type="Gene3D" id="3.30.160.100">
    <property type="entry name" value="Ribosome hibernation promotion factor-like"/>
    <property type="match status" value="1"/>
</dbReference>
<proteinExistence type="predicted"/>
<reference evidence="1" key="1">
    <citation type="submission" date="2020-12" db="EMBL/GenBank/DDBJ databases">
        <title>Desulfobium dissulfuricans gen. nov., sp. nov., a novel mesophilic, sulfate-reducing bacterium isolated from a deep-sea hydrothermal vent.</title>
        <authorList>
            <person name="Hashimoto Y."/>
            <person name="Tame A."/>
            <person name="Sawayama S."/>
            <person name="Miyazaki J."/>
            <person name="Takai K."/>
            <person name="Nakagawa S."/>
        </authorList>
    </citation>
    <scope>NUCLEOTIDE SEQUENCE</scope>
    <source>
        <strain evidence="1">GF1</strain>
    </source>
</reference>
<protein>
    <submittedName>
        <fullName evidence="1">Uncharacterized protein</fullName>
    </submittedName>
</protein>
<dbReference type="SUPFAM" id="SSF88659">
    <property type="entry name" value="Sigma3 and sigma4 domains of RNA polymerase sigma factors"/>
    <property type="match status" value="1"/>
</dbReference>
<sequence>MLHQVSYRNIDKQEKKKLKELVAELVQDLDEKLGSLARKNPSLHGAIQKHGSQQLYRIGLSLHVPGKTLATQEEGDEAENVIRKGFKELERLVARQKSLMKNEHLWKRKQRRRELKTAPLTTADNQELVTRPQSWFATIEPCLNDLYRLARREITYLQASGDLLPSDITPEELVDTVVVLSFEKQNEKPESMEIKPWLYKLALTQLEEEIRKSRDSRETLHLEERVTTHEGATSDDESWLYDFYQPDEVLSLEDLIAYPGDLSPEEITTLTEEQKHAQPALATMPRIWRQALWFLQGEKIDPEQVALILDTPVATLEQISQRAETFLRGRLADKGLVEWVTTEKSLTVLFHVPADQELDTAFRSELSDKFNAG</sequence>
<organism evidence="1 2">
    <name type="scientific">Desulfolithobacter dissulfuricans</name>
    <dbReference type="NCBI Taxonomy" id="2795293"/>
    <lineage>
        <taxon>Bacteria</taxon>
        <taxon>Pseudomonadati</taxon>
        <taxon>Thermodesulfobacteriota</taxon>
        <taxon>Desulfobulbia</taxon>
        <taxon>Desulfobulbales</taxon>
        <taxon>Desulfobulbaceae</taxon>
        <taxon>Desulfolithobacter</taxon>
    </lineage>
</organism>
<dbReference type="SUPFAM" id="SSF69754">
    <property type="entry name" value="Ribosome binding protein Y (YfiA homologue)"/>
    <property type="match status" value="1"/>
</dbReference>
<dbReference type="Proteomes" id="UP001063350">
    <property type="component" value="Chromosome"/>
</dbReference>
<dbReference type="AlphaFoldDB" id="A0A915XIV4"/>
<dbReference type="EMBL" id="AP024233">
    <property type="protein sequence ID" value="BCO08007.1"/>
    <property type="molecule type" value="Genomic_DNA"/>
</dbReference>
<gene>
    <name evidence="1" type="ORF">GF1_03830</name>
</gene>
<evidence type="ECO:0000313" key="2">
    <source>
        <dbReference type="Proteomes" id="UP001063350"/>
    </source>
</evidence>
<accession>A0A915XIV4</accession>
<dbReference type="InterPro" id="IPR036567">
    <property type="entry name" value="RHF-like"/>
</dbReference>
<evidence type="ECO:0000313" key="1">
    <source>
        <dbReference type="EMBL" id="BCO08007.1"/>
    </source>
</evidence>
<name>A0A915XIV4_9BACT</name>
<dbReference type="KEGG" id="ddu:GF1_03830"/>